<gene>
    <name evidence="2" type="ORF">Q5H94_08350</name>
</gene>
<evidence type="ECO:0000313" key="2">
    <source>
        <dbReference type="EMBL" id="MDO7842336.1"/>
    </source>
</evidence>
<sequence length="120" mass="13140">MTDSCDHLSTVNQVTPQTAGCAECLASGSWWVHLRLCRSCGHVGCCDESPNRHATAHFHAEGHPIIQGYDPPEGWGWCFVDAIEVDLPDRTPHPGPIPRYIDAYGRIIPSAIKGLKPPLE</sequence>
<dbReference type="InterPro" id="IPR001607">
    <property type="entry name" value="Znf_UBP"/>
</dbReference>
<evidence type="ECO:0000259" key="1">
    <source>
        <dbReference type="PROSITE" id="PS50271"/>
    </source>
</evidence>
<feature type="domain" description="UBP-type" evidence="1">
    <location>
        <begin position="3"/>
        <end position="105"/>
    </location>
</feature>
<evidence type="ECO:0000313" key="3">
    <source>
        <dbReference type="Proteomes" id="UP001176468"/>
    </source>
</evidence>
<proteinExistence type="predicted"/>
<name>A0ABT8ZXP5_9SPHN</name>
<dbReference type="PROSITE" id="PS50271">
    <property type="entry name" value="ZF_UBP"/>
    <property type="match status" value="1"/>
</dbReference>
<dbReference type="Proteomes" id="UP001176468">
    <property type="component" value="Unassembled WGS sequence"/>
</dbReference>
<organism evidence="2 3">
    <name type="scientific">Sphingomonas immobilis</name>
    <dbReference type="NCBI Taxonomy" id="3063997"/>
    <lineage>
        <taxon>Bacteria</taxon>
        <taxon>Pseudomonadati</taxon>
        <taxon>Pseudomonadota</taxon>
        <taxon>Alphaproteobacteria</taxon>
        <taxon>Sphingomonadales</taxon>
        <taxon>Sphingomonadaceae</taxon>
        <taxon>Sphingomonas</taxon>
    </lineage>
</organism>
<keyword evidence="3" id="KW-1185">Reference proteome</keyword>
<dbReference type="Gene3D" id="3.30.40.10">
    <property type="entry name" value="Zinc/RING finger domain, C3HC4 (zinc finger)"/>
    <property type="match status" value="1"/>
</dbReference>
<comment type="caution">
    <text evidence="2">The sequence shown here is derived from an EMBL/GenBank/DDBJ whole genome shotgun (WGS) entry which is preliminary data.</text>
</comment>
<reference evidence="2" key="1">
    <citation type="submission" date="2023-07" db="EMBL/GenBank/DDBJ databases">
        <authorList>
            <person name="Kim M.K."/>
        </authorList>
    </citation>
    <scope>NUCLEOTIDE SEQUENCE</scope>
    <source>
        <strain evidence="2">CA1-15</strain>
    </source>
</reference>
<dbReference type="EMBL" id="JAUQSZ010000005">
    <property type="protein sequence ID" value="MDO7842336.1"/>
    <property type="molecule type" value="Genomic_DNA"/>
</dbReference>
<accession>A0ABT8ZXP5</accession>
<dbReference type="Pfam" id="PF02148">
    <property type="entry name" value="zf-UBP"/>
    <property type="match status" value="1"/>
</dbReference>
<protein>
    <submittedName>
        <fullName evidence="2">UBP-type zinc finger domain-containing protein</fullName>
    </submittedName>
</protein>
<dbReference type="SUPFAM" id="SSF57850">
    <property type="entry name" value="RING/U-box"/>
    <property type="match status" value="1"/>
</dbReference>
<dbReference type="RefSeq" id="WP_304560806.1">
    <property type="nucleotide sequence ID" value="NZ_JAUQSZ010000005.1"/>
</dbReference>
<dbReference type="InterPro" id="IPR013083">
    <property type="entry name" value="Znf_RING/FYVE/PHD"/>
</dbReference>